<dbReference type="Gene3D" id="3.30.2310.20">
    <property type="entry name" value="RelE-like"/>
    <property type="match status" value="1"/>
</dbReference>
<dbReference type="NCBIfam" id="TIGR02385">
    <property type="entry name" value="RelE_StbE"/>
    <property type="match status" value="1"/>
</dbReference>
<organism evidence="3 4">
    <name type="scientific">Gallibacterium salpingitidis</name>
    <dbReference type="NCBI Taxonomy" id="505341"/>
    <lineage>
        <taxon>Bacteria</taxon>
        <taxon>Pseudomonadati</taxon>
        <taxon>Pseudomonadota</taxon>
        <taxon>Gammaproteobacteria</taxon>
        <taxon>Pasteurellales</taxon>
        <taxon>Pasteurellaceae</taxon>
        <taxon>Gallibacterium</taxon>
    </lineage>
</organism>
<dbReference type="PANTHER" id="PTHR35601:SF1">
    <property type="entry name" value="TOXIN RELE"/>
    <property type="match status" value="1"/>
</dbReference>
<dbReference type="PATRIC" id="fig|505341.3.peg.174"/>
<dbReference type="SUPFAM" id="SSF143011">
    <property type="entry name" value="RelE-like"/>
    <property type="match status" value="1"/>
</dbReference>
<dbReference type="RefSeq" id="WP_066104463.1">
    <property type="nucleotide sequence ID" value="NZ_JTJL01000002.1"/>
</dbReference>
<accession>A0A1A7P3M2</accession>
<dbReference type="InterPro" id="IPR035093">
    <property type="entry name" value="RelE/ParE_toxin_dom_sf"/>
</dbReference>
<sequence length="96" mass="11344">MTYSFKFHEKALKEWKKLAEPIKAQLKKKLLERLQNPHIQADRLSGFSIATYKIKLRSSGYRLVYEVNDNEITILVLSIGKRERLQAYINAHNRIE</sequence>
<reference evidence="3 4" key="1">
    <citation type="submission" date="2014-11" db="EMBL/GenBank/DDBJ databases">
        <title>Pan-genome of Gallibacterium spp.</title>
        <authorList>
            <person name="Kudirkiene E."/>
            <person name="Bojesen A.M."/>
        </authorList>
    </citation>
    <scope>NUCLEOTIDE SEQUENCE [LARGE SCALE GENOMIC DNA]</scope>
    <source>
        <strain evidence="3 4">F150</strain>
    </source>
</reference>
<keyword evidence="2" id="KW-1277">Toxin-antitoxin system</keyword>
<dbReference type="Proteomes" id="UP000092649">
    <property type="component" value="Unassembled WGS sequence"/>
</dbReference>
<name>A0A1A7P3M2_9PAST</name>
<dbReference type="EMBL" id="JTJL01000002">
    <property type="protein sequence ID" value="OBW96331.1"/>
    <property type="molecule type" value="Genomic_DNA"/>
</dbReference>
<keyword evidence="4" id="KW-1185">Reference proteome</keyword>
<gene>
    <name evidence="3" type="ORF">QS62_00865</name>
</gene>
<dbReference type="Pfam" id="PF05016">
    <property type="entry name" value="ParE_toxin"/>
    <property type="match status" value="1"/>
</dbReference>
<dbReference type="InterPro" id="IPR007712">
    <property type="entry name" value="RelE/ParE_toxin"/>
</dbReference>
<proteinExistence type="inferred from homology"/>
<protein>
    <submittedName>
        <fullName evidence="3">RelE toxin</fullName>
    </submittedName>
</protein>
<evidence type="ECO:0000313" key="4">
    <source>
        <dbReference type="Proteomes" id="UP000092649"/>
    </source>
</evidence>
<evidence type="ECO:0000256" key="2">
    <source>
        <dbReference type="ARBA" id="ARBA00022649"/>
    </source>
</evidence>
<dbReference type="OrthoDB" id="9801234at2"/>
<dbReference type="AlphaFoldDB" id="A0A1A7P3M2"/>
<dbReference type="PANTHER" id="PTHR35601">
    <property type="entry name" value="TOXIN RELE"/>
    <property type="match status" value="1"/>
</dbReference>
<comment type="similarity">
    <text evidence="1">Belongs to the RelE toxin family.</text>
</comment>
<evidence type="ECO:0000313" key="3">
    <source>
        <dbReference type="EMBL" id="OBW96331.1"/>
    </source>
</evidence>
<comment type="caution">
    <text evidence="3">The sequence shown here is derived from an EMBL/GenBank/DDBJ whole genome shotgun (WGS) entry which is preliminary data.</text>
</comment>
<evidence type="ECO:0000256" key="1">
    <source>
        <dbReference type="ARBA" id="ARBA00006226"/>
    </source>
</evidence>